<dbReference type="AlphaFoldDB" id="A0AAV5IQ28"/>
<accession>A0AAV5IQ28</accession>
<evidence type="ECO:0000313" key="1">
    <source>
        <dbReference type="EMBL" id="GKV02485.1"/>
    </source>
</evidence>
<organism evidence="1 2">
    <name type="scientific">Rubroshorea leprosula</name>
    <dbReference type="NCBI Taxonomy" id="152421"/>
    <lineage>
        <taxon>Eukaryota</taxon>
        <taxon>Viridiplantae</taxon>
        <taxon>Streptophyta</taxon>
        <taxon>Embryophyta</taxon>
        <taxon>Tracheophyta</taxon>
        <taxon>Spermatophyta</taxon>
        <taxon>Magnoliopsida</taxon>
        <taxon>eudicotyledons</taxon>
        <taxon>Gunneridae</taxon>
        <taxon>Pentapetalae</taxon>
        <taxon>rosids</taxon>
        <taxon>malvids</taxon>
        <taxon>Malvales</taxon>
        <taxon>Dipterocarpaceae</taxon>
        <taxon>Rubroshorea</taxon>
    </lineage>
</organism>
<sequence>MQLISVSGHLVILAASTHDFFPALSCPLVFNPIPRSWTFGPPLATRGRWCATGASRTVADVASGIVSHFSPMSPGHWRNGTRNYSPIRFAMTIITSNGSGRR</sequence>
<evidence type="ECO:0008006" key="3">
    <source>
        <dbReference type="Google" id="ProtNLM"/>
    </source>
</evidence>
<dbReference type="EMBL" id="BPVZ01000018">
    <property type="protein sequence ID" value="GKV02485.1"/>
    <property type="molecule type" value="Genomic_DNA"/>
</dbReference>
<reference evidence="1 2" key="1">
    <citation type="journal article" date="2021" name="Commun. Biol.">
        <title>The genome of Shorea leprosula (Dipterocarpaceae) highlights the ecological relevance of drought in aseasonal tropical rainforests.</title>
        <authorList>
            <person name="Ng K.K.S."/>
            <person name="Kobayashi M.J."/>
            <person name="Fawcett J.A."/>
            <person name="Hatakeyama M."/>
            <person name="Paape T."/>
            <person name="Ng C.H."/>
            <person name="Ang C.C."/>
            <person name="Tnah L.H."/>
            <person name="Lee C.T."/>
            <person name="Nishiyama T."/>
            <person name="Sese J."/>
            <person name="O'Brien M.J."/>
            <person name="Copetti D."/>
            <person name="Mohd Noor M.I."/>
            <person name="Ong R.C."/>
            <person name="Putra M."/>
            <person name="Sireger I.Z."/>
            <person name="Indrioko S."/>
            <person name="Kosugi Y."/>
            <person name="Izuno A."/>
            <person name="Isagi Y."/>
            <person name="Lee S.L."/>
            <person name="Shimizu K.K."/>
        </authorList>
    </citation>
    <scope>NUCLEOTIDE SEQUENCE [LARGE SCALE GENOMIC DNA]</scope>
    <source>
        <strain evidence="1">214</strain>
    </source>
</reference>
<name>A0AAV5IQ28_9ROSI</name>
<dbReference type="PANTHER" id="PTHR47590:SF1">
    <property type="entry name" value="F-BOX_KELCH-REPEAT PROTEIN SKIP25"/>
    <property type="match status" value="1"/>
</dbReference>
<keyword evidence="2" id="KW-1185">Reference proteome</keyword>
<gene>
    <name evidence="1" type="ORF">SLEP1_g14919</name>
</gene>
<dbReference type="Proteomes" id="UP001054252">
    <property type="component" value="Unassembled WGS sequence"/>
</dbReference>
<dbReference type="PANTHER" id="PTHR47590">
    <property type="entry name" value="F-BOX/KELCH-REPEAT PROTEIN SKIP25"/>
    <property type="match status" value="1"/>
</dbReference>
<comment type="caution">
    <text evidence="1">The sequence shown here is derived from an EMBL/GenBank/DDBJ whole genome shotgun (WGS) entry which is preliminary data.</text>
</comment>
<protein>
    <recommendedName>
        <fullName evidence="3">Secreted protein</fullName>
    </recommendedName>
</protein>
<evidence type="ECO:0000313" key="2">
    <source>
        <dbReference type="Proteomes" id="UP001054252"/>
    </source>
</evidence>
<proteinExistence type="predicted"/>